<feature type="compositionally biased region" description="Acidic residues" evidence="1">
    <location>
        <begin position="1544"/>
        <end position="1553"/>
    </location>
</feature>
<sequence>MVKGKRCHCKRPRNYLYQNFKPENAIEEEIELDNDSEGEIPKIQEETVTPNISDERTDLVLKATIIPSEQGTLIKDQPCRSHLRDKIILRRIINLTERRSDYLLLNGPLYIKKSSLNHLDYQLDNLPLRHIFRASIPGKSVDDNTEAEPYYESSDKNLTDENTFLSLTPSHEIFESNARNADILLYQFKPKEDNITSQDNEPRDVKIINDIFEFGPPDQPPWMQHEPQYKSMEVAPPTMQHALPTTEYKQSPSEHNPYRQPTMEYKPPTMEHKPPTMEHKPPIMGLARRAMEYSPPIMGNEPDDQHTTYNLPTQSQFSYLGGQCGPNCVNNMSNEYAPVPYCPTNECSPECIHNPKPNYYFKPQPCSSQCSPDCLFNPQRKCQPKPDIPKCSPKCKPKPKCTYSRTIIDNCSQYCPECNPKPICCCARPIDNCDQYYPECKPNPKCKPIGNCNQCSPKCKPKPKCSYARSIENCCNQYYPECRPIPKCSYAKPIENCCHQYYPECKPKPKCSYSRPVDKCTQCCLECIPKPTCSRAQAIVNCNQPYPECIFKPTCSHAQSNANCTQLYPDCPPKPNNRSNPQNNTRTECSRECKFNNTQPIYFFLNETIYECNSEGEICRTSLDIIPDSKPNTARDNQIIKSRPNNMYYFKDLSAMKYDSECSKYKSYVENMFFPAPRSIPLNQCAVNMQPTCFFDLPANENDTTNHCNSECSFKMHEYDIKAEVRFQSDPQKCYPDYEINVQNEYAKQCSSKINFSTKTNCTCDHQLIGRCSSECDINTEQTCTTQCISNAQPKCSCGLQIDCACSPECDINVEARTNPCSPECTYTGAKCTCDQLNDTCSPECIINTQDDTTNQCSYECTLNTNPKCTCGQLNSTCSPECNVHIENETTNQYSCLCIQPKCTCCINIDGGCSPECDINMQDDATNLFCGSECPFNLQPNCFFSQIKCTCQHSPDAKCSPECDTNKNGVEGRSDPNLQDTFVSQCSLNNRFNLQPIYACGRLICVSKASRQSNAYKCDVEGTNLKEISTKSCSSDCRINSQTNCTCGSTHKCSSECNINVLKKQHSSKYLLKAQPKFIIESKIKCLPDSIINKSNIEGYTIPEDISLSQCSNLQQSENQLNQKCSTDYEIVLKHVDAHSNQHNQKCQVKKQSKCVFADLPILKCISHDNDSKNTEFSFKQPKCSCAEGYECSSTCDISKWKNGDAIGADECKPDSSIDNTKSKKNLDNEALRICRRCCERNKEVIKITRDKEKIPEQIKTGRHPIDEEEKLLHSCLLCCKRAKCVGTSSENSHRQYGIQCSFCMESSKPRSANPLDISDSEAEFLVNSYVPRKTCDFTLSECHMKRTHGEKYGDVKYHFLMVDVATEKNQVVDSSTSSSATNLQDELAERRARKAKIISSKKALEANKKLLETKPDIDEKKKPLKPMESIPESIEAPSEDTVSKNLAQVLDLAHFQQDHQEFISSRRRTSEQKTSLFEEIIKQEKRKINNNQKQAESKYPQNSDKDRTDKNEDRPGWFSFLKKKRKHAQSRTSTVTRRLSLLDDDEVDDEGSDMSISQIEEQLHKENGSKSLESYRRRISPIENPISEKENKLNRYLNNLDVTRPS</sequence>
<name>A0A9P0G9A6_9CUCU</name>
<reference evidence="2" key="1">
    <citation type="submission" date="2022-01" db="EMBL/GenBank/DDBJ databases">
        <authorList>
            <person name="King R."/>
        </authorList>
    </citation>
    <scope>NUCLEOTIDE SEQUENCE</scope>
</reference>
<protein>
    <submittedName>
        <fullName evidence="2">Uncharacterized protein</fullName>
    </submittedName>
</protein>
<feature type="region of interest" description="Disordered" evidence="1">
    <location>
        <begin position="1485"/>
        <end position="1516"/>
    </location>
</feature>
<evidence type="ECO:0000256" key="1">
    <source>
        <dbReference type="SAM" id="MobiDB-lite"/>
    </source>
</evidence>
<organism evidence="2 3">
    <name type="scientific">Psylliodes chrysocephalus</name>
    <dbReference type="NCBI Taxonomy" id="3402493"/>
    <lineage>
        <taxon>Eukaryota</taxon>
        <taxon>Metazoa</taxon>
        <taxon>Ecdysozoa</taxon>
        <taxon>Arthropoda</taxon>
        <taxon>Hexapoda</taxon>
        <taxon>Insecta</taxon>
        <taxon>Pterygota</taxon>
        <taxon>Neoptera</taxon>
        <taxon>Endopterygota</taxon>
        <taxon>Coleoptera</taxon>
        <taxon>Polyphaga</taxon>
        <taxon>Cucujiformia</taxon>
        <taxon>Chrysomeloidea</taxon>
        <taxon>Chrysomelidae</taxon>
        <taxon>Galerucinae</taxon>
        <taxon>Alticini</taxon>
        <taxon>Psylliodes</taxon>
    </lineage>
</organism>
<evidence type="ECO:0000313" key="3">
    <source>
        <dbReference type="Proteomes" id="UP001153636"/>
    </source>
</evidence>
<feature type="compositionally biased region" description="Polar residues" evidence="1">
    <location>
        <begin position="1490"/>
        <end position="1503"/>
    </location>
</feature>
<gene>
    <name evidence="2" type="ORF">PSYICH_LOCUS2561</name>
</gene>
<accession>A0A9P0G9A6</accession>
<feature type="compositionally biased region" description="Basic and acidic residues" evidence="1">
    <location>
        <begin position="1562"/>
        <end position="1573"/>
    </location>
</feature>
<dbReference type="OrthoDB" id="10688378at2759"/>
<dbReference type="Proteomes" id="UP001153636">
    <property type="component" value="Chromosome 11"/>
</dbReference>
<proteinExistence type="predicted"/>
<feature type="region of interest" description="Disordered" evidence="1">
    <location>
        <begin position="1544"/>
        <end position="1573"/>
    </location>
</feature>
<feature type="compositionally biased region" description="Basic and acidic residues" evidence="1">
    <location>
        <begin position="1504"/>
        <end position="1516"/>
    </location>
</feature>
<evidence type="ECO:0000313" key="2">
    <source>
        <dbReference type="EMBL" id="CAH1101615.1"/>
    </source>
</evidence>
<dbReference type="EMBL" id="OV651823">
    <property type="protein sequence ID" value="CAH1101615.1"/>
    <property type="molecule type" value="Genomic_DNA"/>
</dbReference>
<feature type="region of interest" description="Disordered" evidence="1">
    <location>
        <begin position="247"/>
        <end position="277"/>
    </location>
</feature>
<feature type="region of interest" description="Disordered" evidence="1">
    <location>
        <begin position="1415"/>
        <end position="1443"/>
    </location>
</feature>
<keyword evidence="3" id="KW-1185">Reference proteome</keyword>